<keyword evidence="3" id="KW-0804">Transcription</keyword>
<dbReference type="InterPro" id="IPR036271">
    <property type="entry name" value="Tet_transcr_reg_TetR-rel_C_sf"/>
</dbReference>
<comment type="caution">
    <text evidence="7">The sequence shown here is derived from an EMBL/GenBank/DDBJ whole genome shotgun (WGS) entry which is preliminary data.</text>
</comment>
<dbReference type="SUPFAM" id="SSF46689">
    <property type="entry name" value="Homeodomain-like"/>
    <property type="match status" value="1"/>
</dbReference>
<dbReference type="SUPFAM" id="SSF48498">
    <property type="entry name" value="Tetracyclin repressor-like, C-terminal domain"/>
    <property type="match status" value="1"/>
</dbReference>
<accession>A0A838A8Q0</accession>
<dbReference type="PROSITE" id="PS50977">
    <property type="entry name" value="HTH_TETR_2"/>
    <property type="match status" value="1"/>
</dbReference>
<dbReference type="Pfam" id="PF13305">
    <property type="entry name" value="TetR_C_33"/>
    <property type="match status" value="1"/>
</dbReference>
<keyword evidence="1" id="KW-0805">Transcription regulation</keyword>
<reference evidence="7 8" key="1">
    <citation type="submission" date="2020-07" db="EMBL/GenBank/DDBJ databases">
        <title>Genome of Haloechinothrix sp.</title>
        <authorList>
            <person name="Tang S.-K."/>
            <person name="Yang L."/>
            <person name="Zhu W.-Y."/>
        </authorList>
    </citation>
    <scope>NUCLEOTIDE SEQUENCE [LARGE SCALE GENOMIC DNA]</scope>
    <source>
        <strain evidence="7 8">YIM 98757</strain>
    </source>
</reference>
<evidence type="ECO:0000256" key="2">
    <source>
        <dbReference type="ARBA" id="ARBA00023125"/>
    </source>
</evidence>
<evidence type="ECO:0000313" key="8">
    <source>
        <dbReference type="Proteomes" id="UP000582974"/>
    </source>
</evidence>
<keyword evidence="8" id="KW-1185">Reference proteome</keyword>
<dbReference type="RefSeq" id="WP_180892629.1">
    <property type="nucleotide sequence ID" value="NZ_JACCKD010000003.1"/>
</dbReference>
<evidence type="ECO:0000256" key="4">
    <source>
        <dbReference type="PROSITE-ProRule" id="PRU00335"/>
    </source>
</evidence>
<name>A0A838A8Q0_9PSEU</name>
<dbReference type="InterPro" id="IPR001647">
    <property type="entry name" value="HTH_TetR"/>
</dbReference>
<gene>
    <name evidence="7" type="ORF">H0B56_09570</name>
</gene>
<dbReference type="InterPro" id="IPR025996">
    <property type="entry name" value="MT1864/Rv1816-like_C"/>
</dbReference>
<evidence type="ECO:0000259" key="6">
    <source>
        <dbReference type="PROSITE" id="PS50977"/>
    </source>
</evidence>
<dbReference type="GO" id="GO:0003700">
    <property type="term" value="F:DNA-binding transcription factor activity"/>
    <property type="evidence" value="ECO:0007669"/>
    <property type="project" value="TreeGrafter"/>
</dbReference>
<dbReference type="GO" id="GO:0000976">
    <property type="term" value="F:transcription cis-regulatory region binding"/>
    <property type="evidence" value="ECO:0007669"/>
    <property type="project" value="TreeGrafter"/>
</dbReference>
<feature type="DNA-binding region" description="H-T-H motif" evidence="4">
    <location>
        <begin position="44"/>
        <end position="63"/>
    </location>
</feature>
<feature type="region of interest" description="Disordered" evidence="5">
    <location>
        <begin position="1"/>
        <end position="20"/>
    </location>
</feature>
<dbReference type="PANTHER" id="PTHR30055:SF234">
    <property type="entry name" value="HTH-TYPE TRANSCRIPTIONAL REGULATOR BETI"/>
    <property type="match status" value="1"/>
</dbReference>
<dbReference type="EMBL" id="JACCKD010000003">
    <property type="protein sequence ID" value="MBA0125788.1"/>
    <property type="molecule type" value="Genomic_DNA"/>
</dbReference>
<evidence type="ECO:0000256" key="1">
    <source>
        <dbReference type="ARBA" id="ARBA00023015"/>
    </source>
</evidence>
<protein>
    <submittedName>
        <fullName evidence="7">TetR/AcrR family transcriptional regulator</fullName>
    </submittedName>
</protein>
<dbReference type="InterPro" id="IPR050109">
    <property type="entry name" value="HTH-type_TetR-like_transc_reg"/>
</dbReference>
<dbReference type="Gene3D" id="1.10.357.10">
    <property type="entry name" value="Tetracycline Repressor, domain 2"/>
    <property type="match status" value="1"/>
</dbReference>
<dbReference type="Pfam" id="PF00440">
    <property type="entry name" value="TetR_N"/>
    <property type="match status" value="1"/>
</dbReference>
<feature type="domain" description="HTH tetR-type" evidence="6">
    <location>
        <begin position="21"/>
        <end position="81"/>
    </location>
</feature>
<evidence type="ECO:0000256" key="3">
    <source>
        <dbReference type="ARBA" id="ARBA00023163"/>
    </source>
</evidence>
<dbReference type="PANTHER" id="PTHR30055">
    <property type="entry name" value="HTH-TYPE TRANSCRIPTIONAL REGULATOR RUTR"/>
    <property type="match status" value="1"/>
</dbReference>
<evidence type="ECO:0000256" key="5">
    <source>
        <dbReference type="SAM" id="MobiDB-lite"/>
    </source>
</evidence>
<dbReference type="Proteomes" id="UP000582974">
    <property type="component" value="Unassembled WGS sequence"/>
</dbReference>
<dbReference type="AlphaFoldDB" id="A0A838A8Q0"/>
<dbReference type="InterPro" id="IPR009057">
    <property type="entry name" value="Homeodomain-like_sf"/>
</dbReference>
<sequence>MDSEPAPGSTPYATARAHGHAARRTAALDTASELLERDGPGALTMRRIAAELGCSTTVLYTIFGGKSGIAEQLWLEGFDRLDRAVRGVREPDPLARLTGMGQAYRANALSNRAYYAVMFQRAIPGFEPSAQAYAASLRPLHALADAVEECIRAGVFAPADPMHIARVLWAASHGAVSLELVGYEGAIDAEERYECLMRAAAAWFMTGGGEG</sequence>
<organism evidence="7 8">
    <name type="scientific">Haloechinothrix aidingensis</name>
    <dbReference type="NCBI Taxonomy" id="2752311"/>
    <lineage>
        <taxon>Bacteria</taxon>
        <taxon>Bacillati</taxon>
        <taxon>Actinomycetota</taxon>
        <taxon>Actinomycetes</taxon>
        <taxon>Pseudonocardiales</taxon>
        <taxon>Pseudonocardiaceae</taxon>
        <taxon>Haloechinothrix</taxon>
    </lineage>
</organism>
<evidence type="ECO:0000313" key="7">
    <source>
        <dbReference type="EMBL" id="MBA0125788.1"/>
    </source>
</evidence>
<keyword evidence="2 4" id="KW-0238">DNA-binding</keyword>
<proteinExistence type="predicted"/>